<dbReference type="Proteomes" id="UP001162162">
    <property type="component" value="Unassembled WGS sequence"/>
</dbReference>
<proteinExistence type="predicted"/>
<comment type="caution">
    <text evidence="2">The sequence shown here is derived from an EMBL/GenBank/DDBJ whole genome shotgun (WGS) entry which is preliminary data.</text>
</comment>
<gene>
    <name evidence="2" type="ORF">NQ318_022771</name>
</gene>
<organism evidence="2 3">
    <name type="scientific">Aromia moschata</name>
    <dbReference type="NCBI Taxonomy" id="1265417"/>
    <lineage>
        <taxon>Eukaryota</taxon>
        <taxon>Metazoa</taxon>
        <taxon>Ecdysozoa</taxon>
        <taxon>Arthropoda</taxon>
        <taxon>Hexapoda</taxon>
        <taxon>Insecta</taxon>
        <taxon>Pterygota</taxon>
        <taxon>Neoptera</taxon>
        <taxon>Endopterygota</taxon>
        <taxon>Coleoptera</taxon>
        <taxon>Polyphaga</taxon>
        <taxon>Cucujiformia</taxon>
        <taxon>Chrysomeloidea</taxon>
        <taxon>Cerambycidae</taxon>
        <taxon>Cerambycinae</taxon>
        <taxon>Callichromatini</taxon>
        <taxon>Aromia</taxon>
    </lineage>
</organism>
<name>A0AAV8YC98_9CUCU</name>
<accession>A0AAV8YC98</accession>
<protein>
    <recommendedName>
        <fullName evidence="1">ORC6 second cyclin-like domain-containing protein</fullName>
    </recommendedName>
</protein>
<dbReference type="AlphaFoldDB" id="A0AAV8YC98"/>
<reference evidence="2" key="1">
    <citation type="journal article" date="2023" name="Insect Mol. Biol.">
        <title>Genome sequencing provides insights into the evolution of gene families encoding plant cell wall-degrading enzymes in longhorned beetles.</title>
        <authorList>
            <person name="Shin N.R."/>
            <person name="Okamura Y."/>
            <person name="Kirsch R."/>
            <person name="Pauchet Y."/>
        </authorList>
    </citation>
    <scope>NUCLEOTIDE SEQUENCE</scope>
    <source>
        <strain evidence="2">AMC_N1</strain>
    </source>
</reference>
<dbReference type="GO" id="GO:0005664">
    <property type="term" value="C:nuclear origin of replication recognition complex"/>
    <property type="evidence" value="ECO:0007669"/>
    <property type="project" value="InterPro"/>
</dbReference>
<feature type="domain" description="ORC6 second cyclin-like" evidence="1">
    <location>
        <begin position="2"/>
        <end position="66"/>
    </location>
</feature>
<dbReference type="InterPro" id="IPR020529">
    <property type="entry name" value="ORC6_met/pln"/>
</dbReference>
<dbReference type="InterPro" id="IPR054113">
    <property type="entry name" value="ORC6_cyclin-like_2nd"/>
</dbReference>
<dbReference type="PANTHER" id="PTHR13394">
    <property type="entry name" value="ORIGIN RECOGNITION COMPLEX SUBUNIT 6"/>
    <property type="match status" value="1"/>
</dbReference>
<dbReference type="Pfam" id="PF21913">
    <property type="entry name" value="ORC6_2nd"/>
    <property type="match status" value="1"/>
</dbReference>
<sequence length="169" mass="19979">MAEEILEKYKINKAQLKDMEHPQYVTAAVFTACRLKNVKIQKSQFIAMSHLRPSQWKELLNDFNKLVETLSVGLPKKNLKNNENEEIMEIEKEDHVVIGILIAEIGEMDGHVGRYTRCFRLRHNKTNQGKECKEEVEPYEDWKKRILAEAYHALNLDERKEMKWSVCQY</sequence>
<evidence type="ECO:0000313" key="3">
    <source>
        <dbReference type="Proteomes" id="UP001162162"/>
    </source>
</evidence>
<dbReference type="GO" id="GO:0006270">
    <property type="term" value="P:DNA replication initiation"/>
    <property type="evidence" value="ECO:0007669"/>
    <property type="project" value="TreeGrafter"/>
</dbReference>
<dbReference type="EMBL" id="JAPWTK010000121">
    <property type="protein sequence ID" value="KAJ8949258.1"/>
    <property type="molecule type" value="Genomic_DNA"/>
</dbReference>
<evidence type="ECO:0000313" key="2">
    <source>
        <dbReference type="EMBL" id="KAJ8949258.1"/>
    </source>
</evidence>
<dbReference type="Gene3D" id="1.10.472.10">
    <property type="entry name" value="Cyclin-like"/>
    <property type="match status" value="1"/>
</dbReference>
<dbReference type="PANTHER" id="PTHR13394:SF0">
    <property type="entry name" value="ORIGIN RECOGNITION COMPLEX SUBUNIT 6"/>
    <property type="match status" value="1"/>
</dbReference>
<keyword evidence="3" id="KW-1185">Reference proteome</keyword>
<evidence type="ECO:0000259" key="1">
    <source>
        <dbReference type="Pfam" id="PF21913"/>
    </source>
</evidence>